<keyword evidence="2" id="KW-1185">Reference proteome</keyword>
<evidence type="ECO:0000313" key="2">
    <source>
        <dbReference type="Proteomes" id="UP001085076"/>
    </source>
</evidence>
<protein>
    <recommendedName>
        <fullName evidence="3">BED-type domain-containing protein</fullName>
    </recommendedName>
</protein>
<dbReference type="Proteomes" id="UP001085076">
    <property type="component" value="Miscellaneous, Linkage group lg04"/>
</dbReference>
<gene>
    <name evidence="1" type="ORF">J5N97_017351</name>
</gene>
<dbReference type="EMBL" id="JAGGNH010000004">
    <property type="protein sequence ID" value="KAJ0975386.1"/>
    <property type="molecule type" value="Genomic_DNA"/>
</dbReference>
<reference evidence="1" key="1">
    <citation type="submission" date="2021-03" db="EMBL/GenBank/DDBJ databases">
        <authorList>
            <person name="Li Z."/>
            <person name="Yang C."/>
        </authorList>
    </citation>
    <scope>NUCLEOTIDE SEQUENCE</scope>
    <source>
        <strain evidence="1">Dzin_1.0</strain>
        <tissue evidence="1">Leaf</tissue>
    </source>
</reference>
<proteinExistence type="predicted"/>
<sequence length="163" mass="18770">MSRVDEVGGGNRRCKCNFCQSEFKGSYNKVKNHLLRLRTFSMKPCTTVTETYLREMVRVVTESEKRAKPKHVPLPSGSIIPAVPSNSMDSKEQKFRIGSLEKAFQMEARDWLNCEIVRMFYFGGLLFHLARNPHYINTFMFVANHHLDGFISSGYDALRTILL</sequence>
<evidence type="ECO:0008006" key="3">
    <source>
        <dbReference type="Google" id="ProtNLM"/>
    </source>
</evidence>
<reference evidence="1" key="2">
    <citation type="journal article" date="2022" name="Hortic Res">
        <title>The genome of Dioscorea zingiberensis sheds light on the biosynthesis, origin and evolution of the medicinally important diosgenin saponins.</title>
        <authorList>
            <person name="Li Y."/>
            <person name="Tan C."/>
            <person name="Li Z."/>
            <person name="Guo J."/>
            <person name="Li S."/>
            <person name="Chen X."/>
            <person name="Wang C."/>
            <person name="Dai X."/>
            <person name="Yang H."/>
            <person name="Song W."/>
            <person name="Hou L."/>
            <person name="Xu J."/>
            <person name="Tong Z."/>
            <person name="Xu A."/>
            <person name="Yuan X."/>
            <person name="Wang W."/>
            <person name="Yang Q."/>
            <person name="Chen L."/>
            <person name="Sun Z."/>
            <person name="Wang K."/>
            <person name="Pan B."/>
            <person name="Chen J."/>
            <person name="Bao Y."/>
            <person name="Liu F."/>
            <person name="Qi X."/>
            <person name="Gang D.R."/>
            <person name="Wen J."/>
            <person name="Li J."/>
        </authorList>
    </citation>
    <scope>NUCLEOTIDE SEQUENCE</scope>
    <source>
        <strain evidence="1">Dzin_1.0</strain>
    </source>
</reference>
<accession>A0A9D5CL62</accession>
<dbReference type="AlphaFoldDB" id="A0A9D5CL62"/>
<name>A0A9D5CL62_9LILI</name>
<organism evidence="1 2">
    <name type="scientific">Dioscorea zingiberensis</name>
    <dbReference type="NCBI Taxonomy" id="325984"/>
    <lineage>
        <taxon>Eukaryota</taxon>
        <taxon>Viridiplantae</taxon>
        <taxon>Streptophyta</taxon>
        <taxon>Embryophyta</taxon>
        <taxon>Tracheophyta</taxon>
        <taxon>Spermatophyta</taxon>
        <taxon>Magnoliopsida</taxon>
        <taxon>Liliopsida</taxon>
        <taxon>Dioscoreales</taxon>
        <taxon>Dioscoreaceae</taxon>
        <taxon>Dioscorea</taxon>
    </lineage>
</organism>
<dbReference type="OrthoDB" id="1937290at2759"/>
<comment type="caution">
    <text evidence="1">The sequence shown here is derived from an EMBL/GenBank/DDBJ whole genome shotgun (WGS) entry which is preliminary data.</text>
</comment>
<evidence type="ECO:0000313" key="1">
    <source>
        <dbReference type="EMBL" id="KAJ0975386.1"/>
    </source>
</evidence>